<accession>A0A5J4PY08</accession>
<feature type="transmembrane region" description="Helical" evidence="1">
    <location>
        <begin position="80"/>
        <end position="97"/>
    </location>
</feature>
<name>A0A5J4PY08_9ZZZZ</name>
<reference evidence="2" key="1">
    <citation type="submission" date="2019-03" db="EMBL/GenBank/DDBJ databases">
        <title>Single cell metagenomics reveals metabolic interactions within the superorganism composed of flagellate Streblomastix strix and complex community of Bacteroidetes bacteria on its surface.</title>
        <authorList>
            <person name="Treitli S.C."/>
            <person name="Kolisko M."/>
            <person name="Husnik F."/>
            <person name="Keeling P."/>
            <person name="Hampl V."/>
        </authorList>
    </citation>
    <scope>NUCLEOTIDE SEQUENCE</scope>
    <source>
        <strain evidence="2">STM</strain>
    </source>
</reference>
<keyword evidence="1" id="KW-1133">Transmembrane helix</keyword>
<keyword evidence="1" id="KW-0812">Transmembrane</keyword>
<comment type="caution">
    <text evidence="2">The sequence shown here is derived from an EMBL/GenBank/DDBJ whole genome shotgun (WGS) entry which is preliminary data.</text>
</comment>
<dbReference type="AlphaFoldDB" id="A0A5J4PY08"/>
<gene>
    <name evidence="2" type="ORF">EZS27_035347</name>
</gene>
<dbReference type="EMBL" id="SNRY01005844">
    <property type="protein sequence ID" value="KAA6313972.1"/>
    <property type="molecule type" value="Genomic_DNA"/>
</dbReference>
<organism evidence="2">
    <name type="scientific">termite gut metagenome</name>
    <dbReference type="NCBI Taxonomy" id="433724"/>
    <lineage>
        <taxon>unclassified sequences</taxon>
        <taxon>metagenomes</taxon>
        <taxon>organismal metagenomes</taxon>
    </lineage>
</organism>
<proteinExistence type="predicted"/>
<protein>
    <submittedName>
        <fullName evidence="2">Uncharacterized protein</fullName>
    </submittedName>
</protein>
<evidence type="ECO:0000313" key="2">
    <source>
        <dbReference type="EMBL" id="KAA6313972.1"/>
    </source>
</evidence>
<sequence>MYYFNFISQQKVKNISDKSLSLFFMNTPKEWQIDSNDSIRLFIRLLWNRTSLLLGLLNLGMPPNGVRLSATMLLFVPHKSIFAAILMVYASVIRYSFS</sequence>
<keyword evidence="1" id="KW-0472">Membrane</keyword>
<evidence type="ECO:0000256" key="1">
    <source>
        <dbReference type="SAM" id="Phobius"/>
    </source>
</evidence>